<feature type="transmembrane region" description="Helical" evidence="2">
    <location>
        <begin position="55"/>
        <end position="72"/>
    </location>
</feature>
<dbReference type="EMBL" id="JAFIRR010000253">
    <property type="protein sequence ID" value="MCO6419928.1"/>
    <property type="molecule type" value="Genomic_DNA"/>
</dbReference>
<feature type="transmembrane region" description="Helical" evidence="2">
    <location>
        <begin position="124"/>
        <end position="143"/>
    </location>
</feature>
<feature type="transmembrane region" description="Helical" evidence="2">
    <location>
        <begin position="84"/>
        <end position="104"/>
    </location>
</feature>
<evidence type="ECO:0000256" key="2">
    <source>
        <dbReference type="SAM" id="Phobius"/>
    </source>
</evidence>
<feature type="compositionally biased region" description="Low complexity" evidence="1">
    <location>
        <begin position="20"/>
        <end position="32"/>
    </location>
</feature>
<feature type="region of interest" description="Disordered" evidence="1">
    <location>
        <begin position="1"/>
        <end position="45"/>
    </location>
</feature>
<evidence type="ECO:0000313" key="4">
    <source>
        <dbReference type="Proteomes" id="UP001523392"/>
    </source>
</evidence>
<sequence length="172" mass="17105">APAAPSGPLPSPWALPPAAEPAEAVAASTAAPEAPPPPAPSPPRPGLEEALTLRWGVWLGAGALLLAGIFLVRTAVEEGWLGPLPRCVLAALLGLAMVAGALWLRRLPEAVRPNLPWPDQAPAALAAGGVALLFGAAYATGPLYGLVPPLIGFALLAAAALAGIALALLFGP</sequence>
<comment type="caution">
    <text evidence="3">The sequence shown here is derived from an EMBL/GenBank/DDBJ whole genome shotgun (WGS) entry which is preliminary data.</text>
</comment>
<keyword evidence="2" id="KW-1133">Transmembrane helix</keyword>
<feature type="compositionally biased region" description="Pro residues" evidence="1">
    <location>
        <begin position="33"/>
        <end position="45"/>
    </location>
</feature>
<reference evidence="3 4" key="1">
    <citation type="submission" date="2021-12" db="EMBL/GenBank/DDBJ databases">
        <title>Siccirubricoccus leaddurans sp. nov., a high concentration Zn2+ tolerance bacterium.</title>
        <authorList>
            <person name="Cao Y."/>
        </authorList>
    </citation>
    <scope>NUCLEOTIDE SEQUENCE [LARGE SCALE GENOMIC DNA]</scope>
    <source>
        <strain evidence="3 4">KC 17139</strain>
    </source>
</reference>
<name>A0ABT1DDA6_9PROT</name>
<feature type="transmembrane region" description="Helical" evidence="2">
    <location>
        <begin position="150"/>
        <end position="170"/>
    </location>
</feature>
<dbReference type="RefSeq" id="WP_252956602.1">
    <property type="nucleotide sequence ID" value="NZ_JAFIRR010000253.1"/>
</dbReference>
<evidence type="ECO:0000313" key="3">
    <source>
        <dbReference type="EMBL" id="MCO6419928.1"/>
    </source>
</evidence>
<keyword evidence="2" id="KW-0812">Transmembrane</keyword>
<protein>
    <submittedName>
        <fullName evidence="3">DUF2339 domain-containing protein</fullName>
    </submittedName>
</protein>
<dbReference type="InterPro" id="IPR019286">
    <property type="entry name" value="DUF2339_TM"/>
</dbReference>
<dbReference type="PANTHER" id="PTHR38434:SF1">
    <property type="entry name" value="BLL2549 PROTEIN"/>
    <property type="match status" value="1"/>
</dbReference>
<evidence type="ECO:0000256" key="1">
    <source>
        <dbReference type="SAM" id="MobiDB-lite"/>
    </source>
</evidence>
<dbReference type="Proteomes" id="UP001523392">
    <property type="component" value="Unassembled WGS sequence"/>
</dbReference>
<organism evidence="3 4">
    <name type="scientific">Siccirubricoccus soli</name>
    <dbReference type="NCBI Taxonomy" id="2899147"/>
    <lineage>
        <taxon>Bacteria</taxon>
        <taxon>Pseudomonadati</taxon>
        <taxon>Pseudomonadota</taxon>
        <taxon>Alphaproteobacteria</taxon>
        <taxon>Acetobacterales</taxon>
        <taxon>Roseomonadaceae</taxon>
        <taxon>Siccirubricoccus</taxon>
    </lineage>
</organism>
<dbReference type="Pfam" id="PF10101">
    <property type="entry name" value="DUF2339"/>
    <property type="match status" value="1"/>
</dbReference>
<gene>
    <name evidence="3" type="ORF">JYK14_27755</name>
</gene>
<feature type="non-terminal residue" evidence="3">
    <location>
        <position position="172"/>
    </location>
</feature>
<keyword evidence="4" id="KW-1185">Reference proteome</keyword>
<feature type="compositionally biased region" description="Pro residues" evidence="1">
    <location>
        <begin position="1"/>
        <end position="19"/>
    </location>
</feature>
<dbReference type="PANTHER" id="PTHR38434">
    <property type="entry name" value="BLL2549 PROTEIN"/>
    <property type="match status" value="1"/>
</dbReference>
<proteinExistence type="predicted"/>
<keyword evidence="2" id="KW-0472">Membrane</keyword>
<accession>A0ABT1DDA6</accession>
<feature type="non-terminal residue" evidence="3">
    <location>
        <position position="1"/>
    </location>
</feature>